<evidence type="ECO:0000256" key="2">
    <source>
        <dbReference type="SAM" id="Phobius"/>
    </source>
</evidence>
<name>A0A7J6FLR1_CANSA</name>
<dbReference type="AlphaFoldDB" id="A0A7J6FLR1"/>
<comment type="caution">
    <text evidence="3">The sequence shown here is derived from an EMBL/GenBank/DDBJ whole genome shotgun (WGS) entry which is preliminary data.</text>
</comment>
<sequence length="310" mass="35639">MAKYGEGDKRWIVEDRPDGANVHNWHWAETNCLEWSRNFLTNLLSNLTILDGEGGKSLWEDYTRVRNQRFDPLGGRGQDSDGKSLLQVEGVVDIPYIADENADEDPELRSMSKGGPAKMNWRTKSWCPRVVGRPQLRLRLSVAAKKESVAASKSLLRRRKSIFDGSVTGTNLELQEGKLIVQKWRFGSWPDGFIQRYGMRLWGGDTERGWRDLIFHQDTSGFWFWTLRALAVSELKLVEFVNFDLFSINEGIKLHLWNWIILVLVMLCTVSTVVYCHIFRSIDLWGCSSNPKLVQGQPARVQCVKFVPFE</sequence>
<dbReference type="GO" id="GO:0005829">
    <property type="term" value="C:cytosol"/>
    <property type="evidence" value="ECO:0007669"/>
    <property type="project" value="TreeGrafter"/>
</dbReference>
<reference evidence="3 4" key="1">
    <citation type="journal article" date="2020" name="bioRxiv">
        <title>Sequence and annotation of 42 cannabis genomes reveals extensive copy number variation in cannabinoid synthesis and pathogen resistance genes.</title>
        <authorList>
            <person name="Mckernan K.J."/>
            <person name="Helbert Y."/>
            <person name="Kane L.T."/>
            <person name="Ebling H."/>
            <person name="Zhang L."/>
            <person name="Liu B."/>
            <person name="Eaton Z."/>
            <person name="Mclaughlin S."/>
            <person name="Kingan S."/>
            <person name="Baybayan P."/>
            <person name="Concepcion G."/>
            <person name="Jordan M."/>
            <person name="Riva A."/>
            <person name="Barbazuk W."/>
            <person name="Harkins T."/>
        </authorList>
    </citation>
    <scope>NUCLEOTIDE SEQUENCE [LARGE SCALE GENOMIC DNA]</scope>
    <source>
        <strain evidence="4">cv. Jamaican Lion 4</strain>
        <tissue evidence="3">Leaf</tissue>
    </source>
</reference>
<evidence type="ECO:0000313" key="3">
    <source>
        <dbReference type="EMBL" id="KAF4370680.1"/>
    </source>
</evidence>
<dbReference type="GO" id="GO:0051087">
    <property type="term" value="F:protein-folding chaperone binding"/>
    <property type="evidence" value="ECO:0007669"/>
    <property type="project" value="InterPro"/>
</dbReference>
<comment type="similarity">
    <text evidence="1">Belongs to the AHA1 family.</text>
</comment>
<dbReference type="PANTHER" id="PTHR13009:SF8">
    <property type="entry name" value="AHA1 DOMAIN-CONTAINING PROTEIN"/>
    <property type="match status" value="1"/>
</dbReference>
<dbReference type="EMBL" id="JAATIP010000116">
    <property type="protein sequence ID" value="KAF4370680.1"/>
    <property type="molecule type" value="Genomic_DNA"/>
</dbReference>
<dbReference type="GO" id="GO:0001671">
    <property type="term" value="F:ATPase activator activity"/>
    <property type="evidence" value="ECO:0007669"/>
    <property type="project" value="InterPro"/>
</dbReference>
<dbReference type="InterPro" id="IPR023393">
    <property type="entry name" value="START-like_dom_sf"/>
</dbReference>
<accession>A0A7J6FLR1</accession>
<keyword evidence="2" id="KW-0812">Transmembrane</keyword>
<organism evidence="3 4">
    <name type="scientific">Cannabis sativa</name>
    <name type="common">Hemp</name>
    <name type="synonym">Marijuana</name>
    <dbReference type="NCBI Taxonomy" id="3483"/>
    <lineage>
        <taxon>Eukaryota</taxon>
        <taxon>Viridiplantae</taxon>
        <taxon>Streptophyta</taxon>
        <taxon>Embryophyta</taxon>
        <taxon>Tracheophyta</taxon>
        <taxon>Spermatophyta</taxon>
        <taxon>Magnoliopsida</taxon>
        <taxon>eudicotyledons</taxon>
        <taxon>Gunneridae</taxon>
        <taxon>Pentapetalae</taxon>
        <taxon>rosids</taxon>
        <taxon>fabids</taxon>
        <taxon>Rosales</taxon>
        <taxon>Cannabaceae</taxon>
        <taxon>Cannabis</taxon>
    </lineage>
</organism>
<keyword evidence="2" id="KW-1133">Transmembrane helix</keyword>
<dbReference type="Gene3D" id="3.30.530.20">
    <property type="match status" value="1"/>
</dbReference>
<keyword evidence="2" id="KW-0472">Membrane</keyword>
<dbReference type="InterPro" id="IPR036338">
    <property type="entry name" value="Aha1"/>
</dbReference>
<dbReference type="SUPFAM" id="SSF103111">
    <property type="entry name" value="Activator of Hsp90 ATPase, Aha1"/>
    <property type="match status" value="1"/>
</dbReference>
<dbReference type="GO" id="GO:0006457">
    <property type="term" value="P:protein folding"/>
    <property type="evidence" value="ECO:0007669"/>
    <property type="project" value="TreeGrafter"/>
</dbReference>
<proteinExistence type="inferred from homology"/>
<dbReference type="PANTHER" id="PTHR13009">
    <property type="entry name" value="HEAT SHOCK PROTEIN 90 HSP90 CO-CHAPERONE AHA-1"/>
    <property type="match status" value="1"/>
</dbReference>
<protein>
    <submittedName>
        <fullName evidence="3">Uncharacterized protein</fullName>
    </submittedName>
</protein>
<dbReference type="Gene3D" id="3.15.10.20">
    <property type="entry name" value="Activator of Hsp90 ATPase Aha1, N-terminal domain"/>
    <property type="match status" value="1"/>
</dbReference>
<dbReference type="Proteomes" id="UP000525078">
    <property type="component" value="Unassembled WGS sequence"/>
</dbReference>
<dbReference type="InterPro" id="IPR015310">
    <property type="entry name" value="AHSA1-like_N"/>
</dbReference>
<evidence type="ECO:0000256" key="1">
    <source>
        <dbReference type="ARBA" id="ARBA00006817"/>
    </source>
</evidence>
<gene>
    <name evidence="3" type="ORF">F8388_025059</name>
</gene>
<feature type="transmembrane region" description="Helical" evidence="2">
    <location>
        <begin position="256"/>
        <end position="276"/>
    </location>
</feature>
<evidence type="ECO:0000313" key="4">
    <source>
        <dbReference type="Proteomes" id="UP000525078"/>
    </source>
</evidence>